<evidence type="ECO:0000313" key="1">
    <source>
        <dbReference type="EMBL" id="MBK1868745.1"/>
    </source>
</evidence>
<organism evidence="1 2">
    <name type="scientific">Taklimakanibacter albus</name>
    <dbReference type="NCBI Taxonomy" id="2800327"/>
    <lineage>
        <taxon>Bacteria</taxon>
        <taxon>Pseudomonadati</taxon>
        <taxon>Pseudomonadota</taxon>
        <taxon>Alphaproteobacteria</taxon>
        <taxon>Hyphomicrobiales</taxon>
        <taxon>Aestuariivirgaceae</taxon>
        <taxon>Taklimakanibacter</taxon>
    </lineage>
</organism>
<evidence type="ECO:0000313" key="2">
    <source>
        <dbReference type="Proteomes" id="UP000616151"/>
    </source>
</evidence>
<gene>
    <name evidence="1" type="ORF">JHL16_20480</name>
</gene>
<sequence>MSAAPQIFARARIADGGPAPLYLKLKRLVTDAIAQGDLADHDAIPGERDLARMLGISRVTVRKAFADLVADGVLVQRRGSGTFVAAKEERIELPLSRLTSFTEDMRLRGLPTTSDWIERSVGLPTPEEALVLALSPGEKVSRLQRLRRAEDKPLAIERAAIPHRFLPDPLAIETSLYEALTDRGLRPVRALQRLHATALSKGDGEMLGLPEGSPALFTERVAYLADGRVVEFTRSHYRGDSYDFVAELHLSEGS</sequence>
<proteinExistence type="predicted"/>
<keyword evidence="2" id="KW-1185">Reference proteome</keyword>
<comment type="caution">
    <text evidence="1">The sequence shown here is derived from an EMBL/GenBank/DDBJ whole genome shotgun (WGS) entry which is preliminary data.</text>
</comment>
<protein>
    <submittedName>
        <fullName evidence="1">GntR family transcriptional regulator</fullName>
    </submittedName>
</protein>
<dbReference type="EMBL" id="JAENHL010000007">
    <property type="protein sequence ID" value="MBK1868745.1"/>
    <property type="molecule type" value="Genomic_DNA"/>
</dbReference>
<name>A0ACC5R7U9_9HYPH</name>
<reference evidence="1" key="1">
    <citation type="submission" date="2021-01" db="EMBL/GenBank/DDBJ databases">
        <authorList>
            <person name="Sun Q."/>
        </authorList>
    </citation>
    <scope>NUCLEOTIDE SEQUENCE</scope>
    <source>
        <strain evidence="1">YIM B02566</strain>
    </source>
</reference>
<dbReference type="Proteomes" id="UP000616151">
    <property type="component" value="Unassembled WGS sequence"/>
</dbReference>
<accession>A0ACC5R7U9</accession>